<name>A0A2T4MZN9_AERVE</name>
<comment type="caution">
    <text evidence="1">The sequence shown here is derived from an EMBL/GenBank/DDBJ whole genome shotgun (WGS) entry which is preliminary data.</text>
</comment>
<organism evidence="1 2">
    <name type="scientific">Aeromonas veronii</name>
    <dbReference type="NCBI Taxonomy" id="654"/>
    <lineage>
        <taxon>Bacteria</taxon>
        <taxon>Pseudomonadati</taxon>
        <taxon>Pseudomonadota</taxon>
        <taxon>Gammaproteobacteria</taxon>
        <taxon>Aeromonadales</taxon>
        <taxon>Aeromonadaceae</taxon>
        <taxon>Aeromonas</taxon>
    </lineage>
</organism>
<protein>
    <submittedName>
        <fullName evidence="1">Uncharacterized protein</fullName>
    </submittedName>
</protein>
<dbReference type="RefSeq" id="WP_107683932.1">
    <property type="nucleotide sequence ID" value="NZ_PZKL01000037.1"/>
</dbReference>
<dbReference type="Proteomes" id="UP000241986">
    <property type="component" value="Unassembled WGS sequence"/>
</dbReference>
<proteinExistence type="predicted"/>
<evidence type="ECO:0000313" key="1">
    <source>
        <dbReference type="EMBL" id="PTH80049.1"/>
    </source>
</evidence>
<sequence>MFFNLRIELENIVELVKSGCKASSDELNSAFLMCCDKLIGVLHHAPKKKFDELLKRDFWSSNEEYCFFLELVDRVVNQTPLIFDDATRGILCRYVIPIELTAKKDDILISHFIPDVITNIISGFISEKTNGLTRDIQVSQNLVRHVNNADVFDSYHLYSANRNICLSKEDNGDESEFLFYGEKHSFILQINIVVDEQCDSKTLAEIIAAEFGDPAKKFIEQTLSSFYFFNRCSFDLRSRGIIPVSRI</sequence>
<dbReference type="EMBL" id="PZKL01000037">
    <property type="protein sequence ID" value="PTH80049.1"/>
    <property type="molecule type" value="Genomic_DNA"/>
</dbReference>
<gene>
    <name evidence="1" type="ORF">DAA48_15915</name>
</gene>
<dbReference type="AlphaFoldDB" id="A0A2T4MZN9"/>
<accession>A0A2T4MZN9</accession>
<reference evidence="1 2" key="1">
    <citation type="submission" date="2018-03" db="EMBL/GenBank/DDBJ databases">
        <title>Aeromonas veronii whole genome sequencing and analysis.</title>
        <authorList>
            <person name="Xie H."/>
            <person name="Liu T."/>
            <person name="Wang K."/>
        </authorList>
    </citation>
    <scope>NUCLEOTIDE SEQUENCE [LARGE SCALE GENOMIC DNA]</scope>
    <source>
        <strain evidence="1 2">XH.VA.1</strain>
    </source>
</reference>
<evidence type="ECO:0000313" key="2">
    <source>
        <dbReference type="Proteomes" id="UP000241986"/>
    </source>
</evidence>